<dbReference type="InterPro" id="IPR004045">
    <property type="entry name" value="Glutathione_S-Trfase_N"/>
</dbReference>
<dbReference type="InterPro" id="IPR036249">
    <property type="entry name" value="Thioredoxin-like_sf"/>
</dbReference>
<dbReference type="PANTHER" id="PTHR34386:SF1">
    <property type="entry name" value="GLUTAREDOXIN-LIKE PROTEIN NRDH"/>
    <property type="match status" value="1"/>
</dbReference>
<dbReference type="PATRIC" id="fig|697284.3.peg.1540"/>
<dbReference type="Proteomes" id="UP000029431">
    <property type="component" value="Chromosome"/>
</dbReference>
<dbReference type="GO" id="GO:0045454">
    <property type="term" value="P:cell redox homeostasis"/>
    <property type="evidence" value="ECO:0007669"/>
    <property type="project" value="TreeGrafter"/>
</dbReference>
<dbReference type="PANTHER" id="PTHR34386">
    <property type="entry name" value="GLUTAREDOXIN"/>
    <property type="match status" value="1"/>
</dbReference>
<dbReference type="HOGENOM" id="CLU_026126_9_3_9"/>
<dbReference type="InterPro" id="IPR002109">
    <property type="entry name" value="Glutaredoxin"/>
</dbReference>
<protein>
    <submittedName>
        <fullName evidence="2">Redoxin-like protein</fullName>
    </submittedName>
</protein>
<gene>
    <name evidence="2" type="ORF">ERIC2_c16110</name>
</gene>
<dbReference type="Gene3D" id="3.40.30.10">
    <property type="entry name" value="Glutaredoxin"/>
    <property type="match status" value="1"/>
</dbReference>
<evidence type="ECO:0000259" key="1">
    <source>
        <dbReference type="PROSITE" id="PS50404"/>
    </source>
</evidence>
<dbReference type="PROSITE" id="PS50404">
    <property type="entry name" value="GST_NTER"/>
    <property type="match status" value="1"/>
</dbReference>
<dbReference type="SUPFAM" id="SSF52833">
    <property type="entry name" value="Thioredoxin-like"/>
    <property type="match status" value="1"/>
</dbReference>
<name>V9W5J5_9BACL</name>
<dbReference type="KEGG" id="plv:ERIC2_c16110"/>
<dbReference type="eggNOG" id="COG0695">
    <property type="taxonomic scope" value="Bacteria"/>
</dbReference>
<dbReference type="GO" id="GO:0009055">
    <property type="term" value="F:electron transfer activity"/>
    <property type="evidence" value="ECO:0007669"/>
    <property type="project" value="TreeGrafter"/>
</dbReference>
<dbReference type="PROSITE" id="PS51354">
    <property type="entry name" value="GLUTAREDOXIN_2"/>
    <property type="match status" value="1"/>
</dbReference>
<organism evidence="2 3">
    <name type="scientific">Paenibacillus larvae subsp. larvae DSM 25430</name>
    <dbReference type="NCBI Taxonomy" id="697284"/>
    <lineage>
        <taxon>Bacteria</taxon>
        <taxon>Bacillati</taxon>
        <taxon>Bacillota</taxon>
        <taxon>Bacilli</taxon>
        <taxon>Bacillales</taxon>
        <taxon>Paenibacillaceae</taxon>
        <taxon>Paenibacillus</taxon>
    </lineage>
</organism>
<evidence type="ECO:0000313" key="2">
    <source>
        <dbReference type="EMBL" id="AHD05433.1"/>
    </source>
</evidence>
<dbReference type="Pfam" id="PF00462">
    <property type="entry name" value="Glutaredoxin"/>
    <property type="match status" value="1"/>
</dbReference>
<reference evidence="2 3" key="1">
    <citation type="journal article" date="2014" name="PLoS ONE">
        <title>How to Kill the Honey Bee Larva: Genomic Potential and Virulence Mechanisms of Paenibacillus larvae.</title>
        <authorList>
            <person name="Djukic M."/>
            <person name="Brzuszkiewicz E."/>
            <person name="Funfhaus A."/>
            <person name="Voss J."/>
            <person name="Gollnow K."/>
            <person name="Poppinga L."/>
            <person name="Liesegang H."/>
            <person name="Garcia-Gonzalez E."/>
            <person name="Genersch E."/>
            <person name="Daniel R."/>
        </authorList>
    </citation>
    <scope>NUCLEOTIDE SEQUENCE [LARGE SCALE GENOMIC DNA]</scope>
    <source>
        <strain evidence="2 3">DSM 25430</strain>
    </source>
</reference>
<dbReference type="CDD" id="cd02976">
    <property type="entry name" value="NrdH"/>
    <property type="match status" value="1"/>
</dbReference>
<dbReference type="InterPro" id="IPR051548">
    <property type="entry name" value="Grx-like_ET"/>
</dbReference>
<dbReference type="AlphaFoldDB" id="V9W5J5"/>
<evidence type="ECO:0000313" key="3">
    <source>
        <dbReference type="Proteomes" id="UP000029431"/>
    </source>
</evidence>
<accession>V9W5J5</accession>
<dbReference type="RefSeq" id="WP_024093919.1">
    <property type="nucleotide sequence ID" value="NC_023134.1"/>
</dbReference>
<sequence>MIELAKPNVIVYSSTHCTYCNQVKQFLDSKGVVFEERNVDTNERFAGELYNMGMRSVPVTVIGSKKIVGMNPTAIGQALED</sequence>
<feature type="domain" description="GST N-terminal" evidence="1">
    <location>
        <begin position="7"/>
        <end position="81"/>
    </location>
</feature>
<dbReference type="EMBL" id="CP003355">
    <property type="protein sequence ID" value="AHD05433.1"/>
    <property type="molecule type" value="Genomic_DNA"/>
</dbReference>
<proteinExistence type="predicted"/>
<keyword evidence="3" id="KW-1185">Reference proteome</keyword>